<evidence type="ECO:0000259" key="1">
    <source>
        <dbReference type="Pfam" id="PF09836"/>
    </source>
</evidence>
<dbReference type="GO" id="GO:0003677">
    <property type="term" value="F:DNA binding"/>
    <property type="evidence" value="ECO:0007669"/>
    <property type="project" value="UniProtKB-KW"/>
</dbReference>
<dbReference type="InterPro" id="IPR018640">
    <property type="entry name" value="DUF2063"/>
</dbReference>
<name>A0ABT6N5R9_9SPHN</name>
<keyword evidence="3" id="KW-1185">Reference proteome</keyword>
<dbReference type="Proteomes" id="UP001160625">
    <property type="component" value="Unassembled WGS sequence"/>
</dbReference>
<sequence length="253" mass="27360">MNLLALQRDFRDWLTEECQEAGSRLETGDAPGLSVYLNNYRSSLMACLRESFTVTHAWLGDEAFDAAAATHIDRLPPHSWTLDAYALDFPATLASRYPADPEVADLARLELALGVAFIGADADPLDPATLSDADWDTATLRFVPTLDLIDVSTNAASIWSAITVARQPPAAQLLFGPASIAVWRSELAPAFRTLERDEDEALRLMRGGLSFGALCARLVGQHGEENGPSIAGTLLGRWFQDGLVASVSPPAHR</sequence>
<organism evidence="2 3">
    <name type="scientific">Sphingomonas oryzagri</name>
    <dbReference type="NCBI Taxonomy" id="3042314"/>
    <lineage>
        <taxon>Bacteria</taxon>
        <taxon>Pseudomonadati</taxon>
        <taxon>Pseudomonadota</taxon>
        <taxon>Alphaproteobacteria</taxon>
        <taxon>Sphingomonadales</taxon>
        <taxon>Sphingomonadaceae</taxon>
        <taxon>Sphingomonas</taxon>
    </lineage>
</organism>
<accession>A0ABT6N5R9</accession>
<protein>
    <submittedName>
        <fullName evidence="2">DNA-binding domain-containing protein</fullName>
    </submittedName>
</protein>
<evidence type="ECO:0000313" key="3">
    <source>
        <dbReference type="Proteomes" id="UP001160625"/>
    </source>
</evidence>
<proteinExistence type="predicted"/>
<dbReference type="RefSeq" id="WP_281045812.1">
    <property type="nucleotide sequence ID" value="NZ_JARYGZ010000003.1"/>
</dbReference>
<gene>
    <name evidence="2" type="ORF">QGN17_17065</name>
</gene>
<feature type="domain" description="Putative DNA-binding" evidence="1">
    <location>
        <begin position="6"/>
        <end position="91"/>
    </location>
</feature>
<comment type="caution">
    <text evidence="2">The sequence shown here is derived from an EMBL/GenBank/DDBJ whole genome shotgun (WGS) entry which is preliminary data.</text>
</comment>
<dbReference type="Pfam" id="PF09836">
    <property type="entry name" value="DUF2063"/>
    <property type="match status" value="1"/>
</dbReference>
<keyword evidence="2" id="KW-0238">DNA-binding</keyword>
<dbReference type="EMBL" id="JARYGZ010000003">
    <property type="protein sequence ID" value="MDH7640448.1"/>
    <property type="molecule type" value="Genomic_DNA"/>
</dbReference>
<evidence type="ECO:0000313" key="2">
    <source>
        <dbReference type="EMBL" id="MDH7640448.1"/>
    </source>
</evidence>
<reference evidence="2" key="1">
    <citation type="submission" date="2023-04" db="EMBL/GenBank/DDBJ databases">
        <title>Sphingomonas sp. MAHUQ-71 isolated from rice field.</title>
        <authorList>
            <person name="Huq M.A."/>
        </authorList>
    </citation>
    <scope>NUCLEOTIDE SEQUENCE</scope>
    <source>
        <strain evidence="2">MAHUQ-71</strain>
    </source>
</reference>